<accession>A0AA40DAT5</accession>
<dbReference type="Proteomes" id="UP001174997">
    <property type="component" value="Unassembled WGS sequence"/>
</dbReference>
<evidence type="ECO:0000256" key="1">
    <source>
        <dbReference type="SAM" id="SignalP"/>
    </source>
</evidence>
<protein>
    <submittedName>
        <fullName evidence="2">Uncharacterized protein</fullName>
    </submittedName>
</protein>
<name>A0AA40DAT5_9PEZI</name>
<keyword evidence="1" id="KW-0732">Signal</keyword>
<feature type="chain" id="PRO_5041322317" evidence="1">
    <location>
        <begin position="23"/>
        <end position="214"/>
    </location>
</feature>
<evidence type="ECO:0000313" key="3">
    <source>
        <dbReference type="Proteomes" id="UP001174997"/>
    </source>
</evidence>
<organism evidence="2 3">
    <name type="scientific">Cercophora samala</name>
    <dbReference type="NCBI Taxonomy" id="330535"/>
    <lineage>
        <taxon>Eukaryota</taxon>
        <taxon>Fungi</taxon>
        <taxon>Dikarya</taxon>
        <taxon>Ascomycota</taxon>
        <taxon>Pezizomycotina</taxon>
        <taxon>Sordariomycetes</taxon>
        <taxon>Sordariomycetidae</taxon>
        <taxon>Sordariales</taxon>
        <taxon>Lasiosphaeriaceae</taxon>
        <taxon>Cercophora</taxon>
    </lineage>
</organism>
<dbReference type="PANTHER" id="PTHR35605:SF1">
    <property type="entry name" value="ECP2 EFFECTOR PROTEIN DOMAIN-CONTAINING PROTEIN-RELATED"/>
    <property type="match status" value="1"/>
</dbReference>
<dbReference type="PANTHER" id="PTHR35605">
    <property type="entry name" value="ECP2 EFFECTOR PROTEIN DOMAIN-CONTAINING PROTEIN-RELATED"/>
    <property type="match status" value="1"/>
</dbReference>
<reference evidence="2" key="1">
    <citation type="submission" date="2023-06" db="EMBL/GenBank/DDBJ databases">
        <title>Genome-scale phylogeny and comparative genomics of the fungal order Sordariales.</title>
        <authorList>
            <consortium name="Lawrence Berkeley National Laboratory"/>
            <person name="Hensen N."/>
            <person name="Bonometti L."/>
            <person name="Westerberg I."/>
            <person name="Brannstrom I.O."/>
            <person name="Guillou S."/>
            <person name="Cros-Aarteil S."/>
            <person name="Calhoun S."/>
            <person name="Haridas S."/>
            <person name="Kuo A."/>
            <person name="Mondo S."/>
            <person name="Pangilinan J."/>
            <person name="Riley R."/>
            <person name="Labutti K."/>
            <person name="Andreopoulos B."/>
            <person name="Lipzen A."/>
            <person name="Chen C."/>
            <person name="Yanf M."/>
            <person name="Daum C."/>
            <person name="Ng V."/>
            <person name="Clum A."/>
            <person name="Steindorff A."/>
            <person name="Ohm R."/>
            <person name="Martin F."/>
            <person name="Silar P."/>
            <person name="Natvig D."/>
            <person name="Lalanne C."/>
            <person name="Gautier V."/>
            <person name="Ament-Velasquez S.L."/>
            <person name="Kruys A."/>
            <person name="Hutchinson M.I."/>
            <person name="Powell A.J."/>
            <person name="Barry K."/>
            <person name="Miller A.N."/>
            <person name="Grigoriev I.V."/>
            <person name="Debuchy R."/>
            <person name="Gladieux P."/>
            <person name="Thoren M.H."/>
            <person name="Johannesson H."/>
        </authorList>
    </citation>
    <scope>NUCLEOTIDE SEQUENCE</scope>
    <source>
        <strain evidence="2">CBS 307.81</strain>
    </source>
</reference>
<sequence>MVSKILCAIGAISGLLAHLVSSAAVPPIPGYAVVDVEWALPIDPKVSTGPREVVTGTIQEAIAKMAATHPGWDLPLTSHLNFTNHLNTAPARHNMLTNLDDNKPLSQECKFNSGKGKADCSAIRDGAGYLARIPDNSAPPRNSPKSCGRVSCSWDSAIWWCNDNHFEKEVTWDAIAKIAWDLQAQCASEPFYTHVSARQFMEGNWNVYVTGDFC</sequence>
<gene>
    <name evidence="2" type="ORF">QBC41DRAFT_304977</name>
</gene>
<proteinExistence type="predicted"/>
<comment type="caution">
    <text evidence="2">The sequence shown here is derived from an EMBL/GenBank/DDBJ whole genome shotgun (WGS) entry which is preliminary data.</text>
</comment>
<dbReference type="EMBL" id="JAULSY010000083">
    <property type="protein sequence ID" value="KAK0666740.1"/>
    <property type="molecule type" value="Genomic_DNA"/>
</dbReference>
<keyword evidence="3" id="KW-1185">Reference proteome</keyword>
<feature type="signal peptide" evidence="1">
    <location>
        <begin position="1"/>
        <end position="22"/>
    </location>
</feature>
<dbReference type="AlphaFoldDB" id="A0AA40DAT5"/>
<evidence type="ECO:0000313" key="2">
    <source>
        <dbReference type="EMBL" id="KAK0666740.1"/>
    </source>
</evidence>